<evidence type="ECO:0000256" key="5">
    <source>
        <dbReference type="ARBA" id="ARBA00022737"/>
    </source>
</evidence>
<evidence type="ECO:0000313" key="11">
    <source>
        <dbReference type="Proteomes" id="UP000289738"/>
    </source>
</evidence>
<dbReference type="EMBL" id="SDMP01000004">
    <property type="protein sequence ID" value="RYR59999.1"/>
    <property type="molecule type" value="Genomic_DNA"/>
</dbReference>
<dbReference type="Proteomes" id="UP000289738">
    <property type="component" value="Chromosome A04"/>
</dbReference>
<dbReference type="InterPro" id="IPR001611">
    <property type="entry name" value="Leu-rich_rpt"/>
</dbReference>
<evidence type="ECO:0000256" key="2">
    <source>
        <dbReference type="ARBA" id="ARBA00022614"/>
    </source>
</evidence>
<keyword evidence="7" id="KW-0472">Membrane</keyword>
<dbReference type="InterPro" id="IPR052422">
    <property type="entry name" value="Auxin_Ser/Thr_Kinase"/>
</dbReference>
<dbReference type="PRINTS" id="PR00019">
    <property type="entry name" value="LEURICHRPT"/>
</dbReference>
<keyword evidence="6" id="KW-1133">Transmembrane helix</keyword>
<evidence type="ECO:0000256" key="6">
    <source>
        <dbReference type="ARBA" id="ARBA00022989"/>
    </source>
</evidence>
<keyword evidence="11" id="KW-1185">Reference proteome</keyword>
<reference evidence="10 11" key="1">
    <citation type="submission" date="2019-01" db="EMBL/GenBank/DDBJ databases">
        <title>Sequencing of cultivated peanut Arachis hypogaea provides insights into genome evolution and oil improvement.</title>
        <authorList>
            <person name="Chen X."/>
        </authorList>
    </citation>
    <scope>NUCLEOTIDE SEQUENCE [LARGE SCALE GENOMIC DNA]</scope>
    <source>
        <strain evidence="11">cv. Fuhuasheng</strain>
        <tissue evidence="10">Leaves</tissue>
    </source>
</reference>
<keyword evidence="2" id="KW-0433">Leucine-rich repeat</keyword>
<evidence type="ECO:0008006" key="12">
    <source>
        <dbReference type="Google" id="ProtNLM"/>
    </source>
</evidence>
<evidence type="ECO:0000256" key="7">
    <source>
        <dbReference type="ARBA" id="ARBA00023136"/>
    </source>
</evidence>
<keyword evidence="9" id="KW-0325">Glycoprotein</keyword>
<keyword evidence="3" id="KW-0812">Transmembrane</keyword>
<dbReference type="GO" id="GO:0016020">
    <property type="term" value="C:membrane"/>
    <property type="evidence" value="ECO:0007669"/>
    <property type="project" value="UniProtKB-SubCell"/>
</dbReference>
<sequence>MVEMVLLDITQAFGSPIQLASSWRWNNTDCQQGNVVVAVNLSRQSLTGLIPLSFSNLRDLKNLNLSGNNLRDSIPKSLKTLLRLESLDLSYNNLSGEVSIFPPKLKLNITISLEDSRCISNGDMY</sequence>
<dbReference type="InterPro" id="IPR032675">
    <property type="entry name" value="LRR_dom_sf"/>
</dbReference>
<keyword evidence="8" id="KW-0675">Receptor</keyword>
<comment type="subcellular location">
    <subcellularLocation>
        <location evidence="1">Membrane</location>
        <topology evidence="1">Single-pass membrane protein</topology>
    </subcellularLocation>
</comment>
<dbReference type="STRING" id="3818.A0A445DA12"/>
<dbReference type="Gene3D" id="3.80.10.10">
    <property type="entry name" value="Ribonuclease Inhibitor"/>
    <property type="match status" value="1"/>
</dbReference>
<name>A0A445DA12_ARAHY</name>
<proteinExistence type="predicted"/>
<dbReference type="FunFam" id="3.80.10.10:FF:000129">
    <property type="entry name" value="Leucine-rich repeat receptor-like kinase"/>
    <property type="match status" value="1"/>
</dbReference>
<evidence type="ECO:0000256" key="4">
    <source>
        <dbReference type="ARBA" id="ARBA00022729"/>
    </source>
</evidence>
<comment type="caution">
    <text evidence="10">The sequence shown here is derived from an EMBL/GenBank/DDBJ whole genome shotgun (WGS) entry which is preliminary data.</text>
</comment>
<evidence type="ECO:0000256" key="3">
    <source>
        <dbReference type="ARBA" id="ARBA00022692"/>
    </source>
</evidence>
<accession>A0A445DA12</accession>
<dbReference type="PANTHER" id="PTHR47986:SF10">
    <property type="entry name" value="RECEPTOR-LIKE KINASE TMK4"/>
    <property type="match status" value="1"/>
</dbReference>
<evidence type="ECO:0000256" key="1">
    <source>
        <dbReference type="ARBA" id="ARBA00004167"/>
    </source>
</evidence>
<dbReference type="SUPFAM" id="SSF52058">
    <property type="entry name" value="L domain-like"/>
    <property type="match status" value="1"/>
</dbReference>
<evidence type="ECO:0000256" key="9">
    <source>
        <dbReference type="ARBA" id="ARBA00023180"/>
    </source>
</evidence>
<dbReference type="AlphaFoldDB" id="A0A445DA12"/>
<keyword evidence="5" id="KW-0677">Repeat</keyword>
<organism evidence="10 11">
    <name type="scientific">Arachis hypogaea</name>
    <name type="common">Peanut</name>
    <dbReference type="NCBI Taxonomy" id="3818"/>
    <lineage>
        <taxon>Eukaryota</taxon>
        <taxon>Viridiplantae</taxon>
        <taxon>Streptophyta</taxon>
        <taxon>Embryophyta</taxon>
        <taxon>Tracheophyta</taxon>
        <taxon>Spermatophyta</taxon>
        <taxon>Magnoliopsida</taxon>
        <taxon>eudicotyledons</taxon>
        <taxon>Gunneridae</taxon>
        <taxon>Pentapetalae</taxon>
        <taxon>rosids</taxon>
        <taxon>fabids</taxon>
        <taxon>Fabales</taxon>
        <taxon>Fabaceae</taxon>
        <taxon>Papilionoideae</taxon>
        <taxon>50 kb inversion clade</taxon>
        <taxon>dalbergioids sensu lato</taxon>
        <taxon>Dalbergieae</taxon>
        <taxon>Pterocarpus clade</taxon>
        <taxon>Arachis</taxon>
    </lineage>
</organism>
<protein>
    <recommendedName>
        <fullName evidence="12">Leucine-rich repeat-containing N-terminal plant-type domain-containing protein</fullName>
    </recommendedName>
</protein>
<gene>
    <name evidence="10" type="ORF">Ahy_A04g017110</name>
</gene>
<keyword evidence="4" id="KW-0732">Signal</keyword>
<evidence type="ECO:0000313" key="10">
    <source>
        <dbReference type="EMBL" id="RYR59999.1"/>
    </source>
</evidence>
<evidence type="ECO:0000256" key="8">
    <source>
        <dbReference type="ARBA" id="ARBA00023170"/>
    </source>
</evidence>
<dbReference type="Pfam" id="PF13855">
    <property type="entry name" value="LRR_8"/>
    <property type="match status" value="1"/>
</dbReference>
<dbReference type="PANTHER" id="PTHR47986">
    <property type="entry name" value="OSJNBA0070M12.3 PROTEIN"/>
    <property type="match status" value="1"/>
</dbReference>